<dbReference type="InterPro" id="IPR029063">
    <property type="entry name" value="SAM-dependent_MTases_sf"/>
</dbReference>
<evidence type="ECO:0000259" key="9">
    <source>
        <dbReference type="Pfam" id="PF08241"/>
    </source>
</evidence>
<evidence type="ECO:0000256" key="7">
    <source>
        <dbReference type="ARBA" id="ARBA00022756"/>
    </source>
</evidence>
<evidence type="ECO:0000313" key="10">
    <source>
        <dbReference type="EMBL" id="QEW05612.1"/>
    </source>
</evidence>
<evidence type="ECO:0000256" key="1">
    <source>
        <dbReference type="ARBA" id="ARBA00000852"/>
    </source>
</evidence>
<evidence type="ECO:0000313" key="11">
    <source>
        <dbReference type="Proteomes" id="UP000325606"/>
    </source>
</evidence>
<evidence type="ECO:0000256" key="8">
    <source>
        <dbReference type="HAMAP-Rule" id="MF_00835"/>
    </source>
</evidence>
<comment type="catalytic activity">
    <reaction evidence="1 8">
        <text>malonyl-[ACP] + S-adenosyl-L-methionine = malonyl-[ACP] methyl ester + S-adenosyl-L-homocysteine</text>
        <dbReference type="Rhea" id="RHEA:17105"/>
        <dbReference type="Rhea" id="RHEA-COMP:9623"/>
        <dbReference type="Rhea" id="RHEA-COMP:9954"/>
        <dbReference type="ChEBI" id="CHEBI:57856"/>
        <dbReference type="ChEBI" id="CHEBI:59789"/>
        <dbReference type="ChEBI" id="CHEBI:78449"/>
        <dbReference type="ChEBI" id="CHEBI:78845"/>
        <dbReference type="EC" id="2.1.1.197"/>
    </reaction>
</comment>
<dbReference type="EC" id="2.1.1.197" evidence="3 8"/>
<organism evidence="10 11">
    <name type="scientific">Nitrincola iocasae</name>
    <dbReference type="NCBI Taxonomy" id="2614693"/>
    <lineage>
        <taxon>Bacteria</taxon>
        <taxon>Pseudomonadati</taxon>
        <taxon>Pseudomonadota</taxon>
        <taxon>Gammaproteobacteria</taxon>
        <taxon>Oceanospirillales</taxon>
        <taxon>Oceanospirillaceae</taxon>
        <taxon>Nitrincola</taxon>
    </lineage>
</organism>
<keyword evidence="11" id="KW-1185">Reference proteome</keyword>
<evidence type="ECO:0000256" key="4">
    <source>
        <dbReference type="ARBA" id="ARBA00022603"/>
    </source>
</evidence>
<accession>A0A5J6LBN0</accession>
<dbReference type="Proteomes" id="UP000325606">
    <property type="component" value="Chromosome"/>
</dbReference>
<protein>
    <recommendedName>
        <fullName evidence="3 8">Malonyl-[acyl-carrier protein] O-methyltransferase</fullName>
        <shortName evidence="8">Malonyl-ACP O-methyltransferase</shortName>
        <ecNumber evidence="3 8">2.1.1.197</ecNumber>
    </recommendedName>
    <alternativeName>
        <fullName evidence="8">Biotin synthesis protein BioC</fullName>
    </alternativeName>
</protein>
<comment type="pathway">
    <text evidence="2 8">Cofactor biosynthesis; biotin biosynthesis.</text>
</comment>
<dbReference type="AlphaFoldDB" id="A0A5J6LBN0"/>
<dbReference type="RefSeq" id="WP_151053656.1">
    <property type="nucleotide sequence ID" value="NZ_CP044222.1"/>
</dbReference>
<dbReference type="KEGG" id="nik:F5I99_03395"/>
<evidence type="ECO:0000256" key="3">
    <source>
        <dbReference type="ARBA" id="ARBA00012327"/>
    </source>
</evidence>
<evidence type="ECO:0000256" key="6">
    <source>
        <dbReference type="ARBA" id="ARBA00022691"/>
    </source>
</evidence>
<keyword evidence="5 8" id="KW-0808">Transferase</keyword>
<keyword evidence="7 8" id="KW-0093">Biotin biosynthesis</keyword>
<dbReference type="HAMAP" id="MF_00835">
    <property type="entry name" value="BioC"/>
    <property type="match status" value="1"/>
</dbReference>
<keyword evidence="4 8" id="KW-0489">Methyltransferase</keyword>
<dbReference type="GO" id="GO:0102130">
    <property type="term" value="F:malonyl-CoA methyltransferase activity"/>
    <property type="evidence" value="ECO:0007669"/>
    <property type="project" value="UniProtKB-EC"/>
</dbReference>
<dbReference type="InterPro" id="IPR013216">
    <property type="entry name" value="Methyltransf_11"/>
</dbReference>
<sequence>MLTGGFTPNQAYKQDIATRFSRAATTYDSVADLQREVADTLLSDLPLQTFERVVDLGCGTGYGLPTLRNHYPSSQLLALDIAQGMLQQVKSIHAELDLVPLCADAEALPLADEQIDLIWSSLAVQWCSDYPRLFTECCRVLKPGGRLMLATLGPKSLFEMREAWQSVDQLPHVNRFAPLDQLLVMPPDGLRLLKSKSAFYTLTYPDLRAVMKALKMLGASAVEGRQSIAGLGGRERLQQLASAYDNFRQQEGCLPVSYEVYYLQWCKD</sequence>
<dbReference type="SUPFAM" id="SSF53335">
    <property type="entry name" value="S-adenosyl-L-methionine-dependent methyltransferases"/>
    <property type="match status" value="1"/>
</dbReference>
<dbReference type="InterPro" id="IPR011814">
    <property type="entry name" value="BioC"/>
</dbReference>
<gene>
    <name evidence="8 10" type="primary">bioC</name>
    <name evidence="10" type="ORF">F5I99_03395</name>
</gene>
<dbReference type="CDD" id="cd02440">
    <property type="entry name" value="AdoMet_MTases"/>
    <property type="match status" value="1"/>
</dbReference>
<feature type="domain" description="Methyltransferase type 11" evidence="9">
    <location>
        <begin position="54"/>
        <end position="148"/>
    </location>
</feature>
<dbReference type="Pfam" id="PF08241">
    <property type="entry name" value="Methyltransf_11"/>
    <property type="match status" value="1"/>
</dbReference>
<dbReference type="GO" id="GO:0009102">
    <property type="term" value="P:biotin biosynthetic process"/>
    <property type="evidence" value="ECO:0007669"/>
    <property type="project" value="UniProtKB-UniRule"/>
</dbReference>
<comment type="function">
    <text evidence="8">Converts the free carboxyl group of a malonyl-thioester to its methyl ester by transfer of a methyl group from S-adenosyl-L-methionine (SAM). It allows to synthesize pimeloyl-ACP via the fatty acid synthetic pathway.</text>
</comment>
<dbReference type="GO" id="GO:0008757">
    <property type="term" value="F:S-adenosylmethionine-dependent methyltransferase activity"/>
    <property type="evidence" value="ECO:0007669"/>
    <property type="project" value="InterPro"/>
</dbReference>
<dbReference type="PANTHER" id="PTHR13090:SF1">
    <property type="entry name" value="ARGININE-HYDROXYLASE NDUFAF5, MITOCHONDRIAL"/>
    <property type="match status" value="1"/>
</dbReference>
<evidence type="ECO:0000256" key="5">
    <source>
        <dbReference type="ARBA" id="ARBA00022679"/>
    </source>
</evidence>
<dbReference type="UniPathway" id="UPA00078"/>
<name>A0A5J6LBN0_9GAMM</name>
<dbReference type="InterPro" id="IPR050602">
    <property type="entry name" value="Malonyl-ACP_OMT"/>
</dbReference>
<dbReference type="Gene3D" id="3.40.50.150">
    <property type="entry name" value="Vaccinia Virus protein VP39"/>
    <property type="match status" value="1"/>
</dbReference>
<dbReference type="PANTHER" id="PTHR13090">
    <property type="entry name" value="ARGININE-HYDROXYLASE NDUFAF5, MITOCHONDRIAL"/>
    <property type="match status" value="1"/>
</dbReference>
<dbReference type="GO" id="GO:0032259">
    <property type="term" value="P:methylation"/>
    <property type="evidence" value="ECO:0007669"/>
    <property type="project" value="UniProtKB-KW"/>
</dbReference>
<reference evidence="10 11" key="1">
    <citation type="submission" date="2019-09" db="EMBL/GenBank/DDBJ databases">
        <title>Nitrincola iocasae sp. nov., a bacterium isolated from the sediment collected at a cold seep field in South China Sea.</title>
        <authorList>
            <person name="Zhang H."/>
            <person name="Wang H."/>
            <person name="Li C."/>
        </authorList>
    </citation>
    <scope>NUCLEOTIDE SEQUENCE [LARGE SCALE GENOMIC DNA]</scope>
    <source>
        <strain evidence="10 11">KXZD1103</strain>
    </source>
</reference>
<proteinExistence type="inferred from homology"/>
<dbReference type="GO" id="GO:0010340">
    <property type="term" value="F:carboxyl-O-methyltransferase activity"/>
    <property type="evidence" value="ECO:0007669"/>
    <property type="project" value="UniProtKB-UniRule"/>
</dbReference>
<comment type="similarity">
    <text evidence="8">Belongs to the methyltransferase superfamily.</text>
</comment>
<keyword evidence="6 8" id="KW-0949">S-adenosyl-L-methionine</keyword>
<evidence type="ECO:0000256" key="2">
    <source>
        <dbReference type="ARBA" id="ARBA00004746"/>
    </source>
</evidence>
<dbReference type="EMBL" id="CP044222">
    <property type="protein sequence ID" value="QEW05612.1"/>
    <property type="molecule type" value="Genomic_DNA"/>
</dbReference>
<dbReference type="NCBIfam" id="TIGR02072">
    <property type="entry name" value="BioC"/>
    <property type="match status" value="1"/>
</dbReference>